<sequence>MEDRKNHPLYSKKLILGPMVRIGTLPMRLLALNNGAELVYTEEIIDFKLIKSKRFVNDILKTIDFVDDSGVVVFRTCSIEKSKLILQIGTNDPKRAVLAAKMIENDVAGLDINMGCPKSFSLKGGMGAALMTKPGLIQEIISSLKQNVKVPISCKIRVFDDLQETLELLKKIESAGADAVAIHARTKEERPNHPNRNSYIKIASETLKIPVIANGDSSNIDCYDDLKLFQTKTNASSVMISRSAMKNCSIFDRSKRLKSVEEIIKEYLKLALEFDNNAINTKYCIQQMLGSLQESEKGKILLGNRRVFFFPESLKFSVILGAYDLKTISAIYELEDFYESIIEERLHNHQKKKIKLKNGSSQNTIYENSKHYELPVSFDKTLFDSDCELPKSILHRWITKNNLEMPKFHTLAIEKQFHCMIDFMGYTYSTPYLEKSKKLAEQSAALVLILKQGLCDDHRIIDSCLIGPSNSIPVLEHNHHGKIYLIKINK</sequence>
<dbReference type="Proteomes" id="UP000616769">
    <property type="component" value="Unassembled WGS sequence"/>
</dbReference>
<dbReference type="SUPFAM" id="SSF51395">
    <property type="entry name" value="FMN-linked oxidoreductases"/>
    <property type="match status" value="1"/>
</dbReference>
<dbReference type="GO" id="GO:0017150">
    <property type="term" value="F:tRNA dihydrouridine synthase activity"/>
    <property type="evidence" value="ECO:0007669"/>
    <property type="project" value="InterPro"/>
</dbReference>
<dbReference type="InterPro" id="IPR013785">
    <property type="entry name" value="Aldolase_TIM"/>
</dbReference>
<evidence type="ECO:0000313" key="8">
    <source>
        <dbReference type="EMBL" id="KPM03886.1"/>
    </source>
</evidence>
<keyword evidence="5" id="KW-0560">Oxidoreductase</keyword>
<organism evidence="8 9">
    <name type="scientific">Sarcoptes scabiei</name>
    <name type="common">Itch mite</name>
    <name type="synonym">Acarus scabiei</name>
    <dbReference type="NCBI Taxonomy" id="52283"/>
    <lineage>
        <taxon>Eukaryota</taxon>
        <taxon>Metazoa</taxon>
        <taxon>Ecdysozoa</taxon>
        <taxon>Arthropoda</taxon>
        <taxon>Chelicerata</taxon>
        <taxon>Arachnida</taxon>
        <taxon>Acari</taxon>
        <taxon>Acariformes</taxon>
        <taxon>Sarcoptiformes</taxon>
        <taxon>Astigmata</taxon>
        <taxon>Psoroptidia</taxon>
        <taxon>Sarcoptoidea</taxon>
        <taxon>Sarcoptidae</taxon>
        <taxon>Sarcoptinae</taxon>
        <taxon>Sarcoptes</taxon>
    </lineage>
</organism>
<protein>
    <submittedName>
        <fullName evidence="8">tRNA-dihydrouridine(20) synthase [NAD(P)+]-like protein</fullName>
    </submittedName>
</protein>
<dbReference type="GO" id="GO:0000049">
    <property type="term" value="F:tRNA binding"/>
    <property type="evidence" value="ECO:0007669"/>
    <property type="project" value="InterPro"/>
</dbReference>
<keyword evidence="3" id="KW-0288">FMN</keyword>
<keyword evidence="2" id="KW-0285">Flavoprotein</keyword>
<proteinExistence type="predicted"/>
<dbReference type="CDD" id="cd02801">
    <property type="entry name" value="DUS_like_FMN"/>
    <property type="match status" value="1"/>
</dbReference>
<dbReference type="SUPFAM" id="SSF54768">
    <property type="entry name" value="dsRNA-binding domain-like"/>
    <property type="match status" value="1"/>
</dbReference>
<dbReference type="GO" id="GO:0050660">
    <property type="term" value="F:flavin adenine dinucleotide binding"/>
    <property type="evidence" value="ECO:0007669"/>
    <property type="project" value="InterPro"/>
</dbReference>
<gene>
    <name evidence="8" type="ORF">QR98_0023240</name>
</gene>
<reference evidence="8 9" key="1">
    <citation type="journal article" date="2015" name="Parasit. Vectors">
        <title>Draft genome of the scabies mite.</title>
        <authorList>
            <person name="Rider S.D.Jr."/>
            <person name="Morgan M.S."/>
            <person name="Arlian L.G."/>
        </authorList>
    </citation>
    <scope>NUCLEOTIDE SEQUENCE [LARGE SCALE GENOMIC DNA]</scope>
    <source>
        <strain evidence="8">Arlian Lab</strain>
    </source>
</reference>
<dbReference type="Gene3D" id="3.30.160.20">
    <property type="match status" value="1"/>
</dbReference>
<name>A0A131ZYL1_SARSC</name>
<dbReference type="InterPro" id="IPR014720">
    <property type="entry name" value="dsRBD_dom"/>
</dbReference>
<evidence type="ECO:0000256" key="2">
    <source>
        <dbReference type="ARBA" id="ARBA00022630"/>
    </source>
</evidence>
<evidence type="ECO:0000256" key="5">
    <source>
        <dbReference type="ARBA" id="ARBA00023002"/>
    </source>
</evidence>
<comment type="caution">
    <text evidence="8">The sequence shown here is derived from an EMBL/GenBank/DDBJ whole genome shotgun (WGS) entry which is preliminary data.</text>
</comment>
<evidence type="ECO:0000256" key="3">
    <source>
        <dbReference type="ARBA" id="ARBA00022643"/>
    </source>
</evidence>
<dbReference type="CDD" id="cd19871">
    <property type="entry name" value="DSRM_DUS2L"/>
    <property type="match status" value="1"/>
</dbReference>
<feature type="domain" description="DUS-like FMN-binding" evidence="7">
    <location>
        <begin position="16"/>
        <end position="295"/>
    </location>
</feature>
<dbReference type="EMBL" id="JXLN01006589">
    <property type="protein sequence ID" value="KPM03886.1"/>
    <property type="molecule type" value="Genomic_DNA"/>
</dbReference>
<dbReference type="PANTHER" id="PTHR45936">
    <property type="entry name" value="TRNA-DIHYDROURIDINE(20) SYNTHASE [NAD(P)+]-LIKE"/>
    <property type="match status" value="1"/>
</dbReference>
<evidence type="ECO:0000313" key="9">
    <source>
        <dbReference type="Proteomes" id="UP000616769"/>
    </source>
</evidence>
<feature type="domain" description="DRBM" evidence="6">
    <location>
        <begin position="390"/>
        <end position="449"/>
    </location>
</feature>
<keyword evidence="4" id="KW-0819">tRNA processing</keyword>
<evidence type="ECO:0000259" key="6">
    <source>
        <dbReference type="Pfam" id="PF00035"/>
    </source>
</evidence>
<dbReference type="VEuPathDB" id="VectorBase:SSCA009116"/>
<accession>A0A131ZYL1</accession>
<dbReference type="Pfam" id="PF01207">
    <property type="entry name" value="Dus"/>
    <property type="match status" value="1"/>
</dbReference>
<comment type="cofactor">
    <cofactor evidence="1">
        <name>FMN</name>
        <dbReference type="ChEBI" id="CHEBI:58210"/>
    </cofactor>
</comment>
<dbReference type="InterPro" id="IPR018517">
    <property type="entry name" value="tRNA_hU_synthase_CS"/>
</dbReference>
<dbReference type="AlphaFoldDB" id="A0A131ZYL1"/>
<dbReference type="PROSITE" id="PS01136">
    <property type="entry name" value="UPF0034"/>
    <property type="match status" value="1"/>
</dbReference>
<dbReference type="Pfam" id="PF00035">
    <property type="entry name" value="dsrm"/>
    <property type="match status" value="1"/>
</dbReference>
<evidence type="ECO:0000256" key="1">
    <source>
        <dbReference type="ARBA" id="ARBA00001917"/>
    </source>
</evidence>
<dbReference type="PANTHER" id="PTHR45936:SF1">
    <property type="entry name" value="TRNA-DIHYDROURIDINE(20) SYNTHASE [NAD(P)+]-LIKE"/>
    <property type="match status" value="1"/>
</dbReference>
<dbReference type="InterPro" id="IPR044463">
    <property type="entry name" value="DUS2_DSRM"/>
</dbReference>
<dbReference type="OrthoDB" id="10262250at2759"/>
<dbReference type="Gene3D" id="3.20.20.70">
    <property type="entry name" value="Aldolase class I"/>
    <property type="match status" value="1"/>
</dbReference>
<dbReference type="InterPro" id="IPR052582">
    <property type="entry name" value="tRNA-DUS-like"/>
</dbReference>
<evidence type="ECO:0000256" key="4">
    <source>
        <dbReference type="ARBA" id="ARBA00022694"/>
    </source>
</evidence>
<dbReference type="InterPro" id="IPR035587">
    <property type="entry name" value="DUS-like_FMN-bd"/>
</dbReference>
<dbReference type="GO" id="GO:0005737">
    <property type="term" value="C:cytoplasm"/>
    <property type="evidence" value="ECO:0007669"/>
    <property type="project" value="TreeGrafter"/>
</dbReference>
<evidence type="ECO:0000259" key="7">
    <source>
        <dbReference type="Pfam" id="PF01207"/>
    </source>
</evidence>